<gene>
    <name evidence="1" type="ORF">B0H17DRAFT_878712</name>
</gene>
<dbReference type="EMBL" id="JARKIE010000076">
    <property type="protein sequence ID" value="KAJ7688857.1"/>
    <property type="molecule type" value="Genomic_DNA"/>
</dbReference>
<feature type="non-terminal residue" evidence="1">
    <location>
        <position position="1"/>
    </location>
</feature>
<dbReference type="Proteomes" id="UP001221757">
    <property type="component" value="Unassembled WGS sequence"/>
</dbReference>
<accession>A0AAD7DF87</accession>
<sequence length="91" mass="10174">MVGDFVSPDYGWMRLKGRDPATGEFKNARNLLKAGKNCEGYQTTKNIIDQSTQAMDILDEDYADEKHVLAYDNATIHTSRTPDALSTSKMT</sequence>
<protein>
    <submittedName>
        <fullName evidence="1">Uncharacterized protein</fullName>
    </submittedName>
</protein>
<evidence type="ECO:0000313" key="1">
    <source>
        <dbReference type="EMBL" id="KAJ7688857.1"/>
    </source>
</evidence>
<organism evidence="1 2">
    <name type="scientific">Mycena rosella</name>
    <name type="common">Pink bonnet</name>
    <name type="synonym">Agaricus rosellus</name>
    <dbReference type="NCBI Taxonomy" id="1033263"/>
    <lineage>
        <taxon>Eukaryota</taxon>
        <taxon>Fungi</taxon>
        <taxon>Dikarya</taxon>
        <taxon>Basidiomycota</taxon>
        <taxon>Agaricomycotina</taxon>
        <taxon>Agaricomycetes</taxon>
        <taxon>Agaricomycetidae</taxon>
        <taxon>Agaricales</taxon>
        <taxon>Marasmiineae</taxon>
        <taxon>Mycenaceae</taxon>
        <taxon>Mycena</taxon>
    </lineage>
</organism>
<proteinExistence type="predicted"/>
<dbReference type="AlphaFoldDB" id="A0AAD7DF87"/>
<evidence type="ECO:0000313" key="2">
    <source>
        <dbReference type="Proteomes" id="UP001221757"/>
    </source>
</evidence>
<keyword evidence="2" id="KW-1185">Reference proteome</keyword>
<name>A0AAD7DF87_MYCRO</name>
<reference evidence="1" key="1">
    <citation type="submission" date="2023-03" db="EMBL/GenBank/DDBJ databases">
        <title>Massive genome expansion in bonnet fungi (Mycena s.s.) driven by repeated elements and novel gene families across ecological guilds.</title>
        <authorList>
            <consortium name="Lawrence Berkeley National Laboratory"/>
            <person name="Harder C.B."/>
            <person name="Miyauchi S."/>
            <person name="Viragh M."/>
            <person name="Kuo A."/>
            <person name="Thoen E."/>
            <person name="Andreopoulos B."/>
            <person name="Lu D."/>
            <person name="Skrede I."/>
            <person name="Drula E."/>
            <person name="Henrissat B."/>
            <person name="Morin E."/>
            <person name="Kohler A."/>
            <person name="Barry K."/>
            <person name="LaButti K."/>
            <person name="Morin E."/>
            <person name="Salamov A."/>
            <person name="Lipzen A."/>
            <person name="Mereny Z."/>
            <person name="Hegedus B."/>
            <person name="Baldrian P."/>
            <person name="Stursova M."/>
            <person name="Weitz H."/>
            <person name="Taylor A."/>
            <person name="Grigoriev I.V."/>
            <person name="Nagy L.G."/>
            <person name="Martin F."/>
            <person name="Kauserud H."/>
        </authorList>
    </citation>
    <scope>NUCLEOTIDE SEQUENCE</scope>
    <source>
        <strain evidence="1">CBHHK067</strain>
    </source>
</reference>
<comment type="caution">
    <text evidence="1">The sequence shown here is derived from an EMBL/GenBank/DDBJ whole genome shotgun (WGS) entry which is preliminary data.</text>
</comment>